<reference evidence="2" key="2">
    <citation type="submission" date="2020-09" db="EMBL/GenBank/DDBJ databases">
        <authorList>
            <person name="Sun Q."/>
            <person name="Ohkuma M."/>
        </authorList>
    </citation>
    <scope>NUCLEOTIDE SEQUENCE</scope>
    <source>
        <strain evidence="2">JCM 4335</strain>
    </source>
</reference>
<dbReference type="Gene3D" id="1.25.40.10">
    <property type="entry name" value="Tetratricopeptide repeat domain"/>
    <property type="match status" value="4"/>
</dbReference>
<comment type="caution">
    <text evidence="2">The sequence shown here is derived from an EMBL/GenBank/DDBJ whole genome shotgun (WGS) entry which is preliminary data.</text>
</comment>
<feature type="compositionally biased region" description="Polar residues" evidence="1">
    <location>
        <begin position="49"/>
        <end position="65"/>
    </location>
</feature>
<name>A0A918B271_9ACTN</name>
<protein>
    <recommendedName>
        <fullName evidence="4">Tetratricopeptide repeat protein</fullName>
    </recommendedName>
</protein>
<reference evidence="2" key="1">
    <citation type="journal article" date="2014" name="Int. J. Syst. Evol. Microbiol.">
        <title>Complete genome sequence of Corynebacterium casei LMG S-19264T (=DSM 44701T), isolated from a smear-ripened cheese.</title>
        <authorList>
            <consortium name="US DOE Joint Genome Institute (JGI-PGF)"/>
            <person name="Walter F."/>
            <person name="Albersmeier A."/>
            <person name="Kalinowski J."/>
            <person name="Ruckert C."/>
        </authorList>
    </citation>
    <scope>NUCLEOTIDE SEQUENCE</scope>
    <source>
        <strain evidence="2">JCM 4335</strain>
    </source>
</reference>
<gene>
    <name evidence="2" type="ORF">GCM10010249_40810</name>
</gene>
<dbReference type="RefSeq" id="WP_189536001.1">
    <property type="nucleotide sequence ID" value="NZ_BMSV01000008.1"/>
</dbReference>
<evidence type="ECO:0000313" key="2">
    <source>
        <dbReference type="EMBL" id="GGQ18078.1"/>
    </source>
</evidence>
<keyword evidence="3" id="KW-1185">Reference proteome</keyword>
<evidence type="ECO:0008006" key="4">
    <source>
        <dbReference type="Google" id="ProtNLM"/>
    </source>
</evidence>
<dbReference type="InterPro" id="IPR011990">
    <property type="entry name" value="TPR-like_helical_dom_sf"/>
</dbReference>
<accession>A0A918B271</accession>
<feature type="compositionally biased region" description="Low complexity" evidence="1">
    <location>
        <begin position="1"/>
        <end position="19"/>
    </location>
</feature>
<dbReference type="SUPFAM" id="SSF48452">
    <property type="entry name" value="TPR-like"/>
    <property type="match status" value="5"/>
</dbReference>
<dbReference type="PANTHER" id="PTHR19959">
    <property type="entry name" value="KINESIN LIGHT CHAIN"/>
    <property type="match status" value="1"/>
</dbReference>
<dbReference type="SMART" id="SM00028">
    <property type="entry name" value="TPR"/>
    <property type="match status" value="7"/>
</dbReference>
<dbReference type="InterPro" id="IPR019734">
    <property type="entry name" value="TPR_rpt"/>
</dbReference>
<dbReference type="Pfam" id="PF13374">
    <property type="entry name" value="TPR_10"/>
    <property type="match status" value="3"/>
</dbReference>
<evidence type="ECO:0000313" key="3">
    <source>
        <dbReference type="Proteomes" id="UP000654123"/>
    </source>
</evidence>
<dbReference type="PANTHER" id="PTHR19959:SF119">
    <property type="entry name" value="FUNGAL LIPASE-LIKE DOMAIN-CONTAINING PROTEIN"/>
    <property type="match status" value="1"/>
</dbReference>
<sequence>MTPGGAPSGATGTGDTDGSVPPGETDGSVPPGETDGSVPPGEKDGSTPPADTNGSAPPGGRSTTLVGNVIEHNGVVIIGDVTHDPAASRAAEVRRFLRTWDDTATKARGAPRTPASLLEAHRAVVPFRDRARQLADLKAWWGEPGFGAYLLHGPGGQGKTRLARQLTGRPATGVRESLWLSPEAPPDGMALLGDVDFPLLVVVDYAETRTAQLAALLRAGARCHAGTLKVLALARTDGEWWEELRVATRLGDLFDAFPVTRLPPLDPGGATRAEAYREAVAGLAAALPAVPGQRHCDWPALAASLPRSPDGPVRHAGSDAVLDLHMTALADLLDAAARTAAGDPAAEEPPPPADAGHGTVEERLLHHERYYWQAAAEDLGLKRSKTLEGPLAAAFLCGADDPEQAGDLLGRVPALRGESHDLREAVGAWIAALYPPSADGQVWGTLRPDRLAESFLGHHLRAAPRFADALLEGASEAQAARLLTLYTRAAAHHAHLDRLDGPLVELCVRHPRLLGPLAVDTATQVERPDPLLTALGDLATAPGTTIGEITALADRLPRSTHTLTSVAVDVTGRLTGFHRERHRRDPDRSADLALALRQYCRRLLDAGDRQRSWEAADEAVRLLRPLARGEPAAFLPELAAGLHNVSVALGSVGRREEARAPAHEAVAIYRRLTAESPSSGELLSELAHGLNAVSNAEAETGRSAEGLAAIREVVAIRRRLVAEHGDAHRAELAYSLNNLALREEDRGAFAEALEAAREAVEIYRSLVEEHPDAHLPGLALVLGPYATLLGTTGRHAEGLRVAEEVVRVRRRLAGRHAEAHRSGLVNGLNNLAVDLGRAGRHGEAVAAAREAVALCRPLADRHPAVFREKLAMSLNTLAVQLGDLARPQEALAASREAVGIYRLLVEEGPRTRTADLAMGLVTHASRLRDAGREEEALAAAREGVALHRRLAWGGSGTAFAALVAGLNNLSLLCGALDMPDDALAVAQEAVETARRVVRARPSGQARADLGGALNTRAGALVGASRLDEALASSREAVDLFRGLVGEGPDGAALHAPALASALTTLRVLLFTAGRVDEAVDALREGVGVRGRLPAVPGSTGRTLYADEAGMLGVHLTSTARYDEALEPLRSCEAVRRELAEEDPPAHLPRLAEVLLARGVCLAMLGRRREAREPAEEAVELFDGLPPDAVGPHPARCLALLLRGQLQHAGGEAGAEETLRRAVAAGEDAAGADAAHGSLPLRALTVLAAHLVETGRAGEGLAILADAAARGRLPADGDPGREGALAETLAAFGRYAPADGARRAEACAAAREAVSRCRRLAGDDPEQHTVLLADALAAHGLLLAGEGDVDEALRTTAEAVALHERSTSVPRAAREADLAFALYAHAKVRLLAGVELPRAAEGITRAARIHRRLAPREPGLVAFHLEDVLDTYERLTGEGEEPGSVAPHQHP</sequence>
<proteinExistence type="predicted"/>
<dbReference type="Proteomes" id="UP000654123">
    <property type="component" value="Unassembled WGS sequence"/>
</dbReference>
<feature type="region of interest" description="Disordered" evidence="1">
    <location>
        <begin position="339"/>
        <end position="358"/>
    </location>
</feature>
<evidence type="ECO:0000256" key="1">
    <source>
        <dbReference type="SAM" id="MobiDB-lite"/>
    </source>
</evidence>
<feature type="region of interest" description="Disordered" evidence="1">
    <location>
        <begin position="1"/>
        <end position="65"/>
    </location>
</feature>
<dbReference type="EMBL" id="BMSV01000008">
    <property type="protein sequence ID" value="GGQ18078.1"/>
    <property type="molecule type" value="Genomic_DNA"/>
</dbReference>
<organism evidence="2 3">
    <name type="scientific">Streptomyces roseolilacinus</name>
    <dbReference type="NCBI Taxonomy" id="66904"/>
    <lineage>
        <taxon>Bacteria</taxon>
        <taxon>Bacillati</taxon>
        <taxon>Actinomycetota</taxon>
        <taxon>Actinomycetes</taxon>
        <taxon>Kitasatosporales</taxon>
        <taxon>Streptomycetaceae</taxon>
        <taxon>Streptomyces</taxon>
    </lineage>
</organism>